<proteinExistence type="predicted"/>
<dbReference type="Gene3D" id="1.10.260.40">
    <property type="entry name" value="lambda repressor-like DNA-binding domains"/>
    <property type="match status" value="1"/>
</dbReference>
<evidence type="ECO:0000313" key="3">
    <source>
        <dbReference type="Proteomes" id="UP000438448"/>
    </source>
</evidence>
<sequence>MREVKLAATLRHLVDEGEYRGNRRQVCADLGITPAALSQYINGQTTPSIEKLIALADLFKVSLDYLMFGEDVVTQASGALEYGPMARYVEVGVDSVRAGIAAQSAFITKVGTILAETITEQIDAAAQAASKRPTTLQGMLDREQILELERYSSSSTIVAVDLSEDVIEIDSNIERGVAPSNTIAIVADNLIKKRAYRYVLSPGMRDVESVIERYRALLRRLKVKPADLRRCTFSIAREDIFVSFGIYELDVVGLRQRSPILHQYIEDYIGSDGRIGYIESPSSPSTFFLMDTYRLRTATREFTRLAAIETSG</sequence>
<accession>A0A7K0D9L1</accession>
<dbReference type="EMBL" id="WEGK01000013">
    <property type="protein sequence ID" value="MQY22299.1"/>
    <property type="molecule type" value="Genomic_DNA"/>
</dbReference>
<reference evidence="2 3" key="1">
    <citation type="submission" date="2019-10" db="EMBL/GenBank/DDBJ databases">
        <title>Nocardia macrotermitis sp. nov. and Nocardia aurantia sp. nov., isolated from the gut of fungus growing-termite Macrotermes natalensis.</title>
        <authorList>
            <person name="Benndorf R."/>
            <person name="Schwitalla J."/>
            <person name="Martin K."/>
            <person name="De Beer W."/>
            <person name="Kaster A.-K."/>
            <person name="Vollmers J."/>
            <person name="Poulsen M."/>
            <person name="Beemelmanns C."/>
        </authorList>
    </citation>
    <scope>NUCLEOTIDE SEQUENCE [LARGE SCALE GENOMIC DNA]</scope>
    <source>
        <strain evidence="2 3">RB20</strain>
    </source>
</reference>
<dbReference type="SMART" id="SM00530">
    <property type="entry name" value="HTH_XRE"/>
    <property type="match status" value="1"/>
</dbReference>
<gene>
    <name evidence="2" type="ORF">NRB20_54140</name>
</gene>
<dbReference type="SUPFAM" id="SSF47413">
    <property type="entry name" value="lambda repressor-like DNA-binding domains"/>
    <property type="match status" value="1"/>
</dbReference>
<evidence type="ECO:0000313" key="2">
    <source>
        <dbReference type="EMBL" id="MQY22299.1"/>
    </source>
</evidence>
<feature type="domain" description="HTH cro/C1-type" evidence="1">
    <location>
        <begin position="24"/>
        <end position="66"/>
    </location>
</feature>
<dbReference type="InterPro" id="IPR001387">
    <property type="entry name" value="Cro/C1-type_HTH"/>
</dbReference>
<dbReference type="RefSeq" id="WP_153413826.1">
    <property type="nucleotide sequence ID" value="NZ_WEGK01000013.1"/>
</dbReference>
<dbReference type="GO" id="GO:0003677">
    <property type="term" value="F:DNA binding"/>
    <property type="evidence" value="ECO:0007669"/>
    <property type="project" value="InterPro"/>
</dbReference>
<organism evidence="2 3">
    <name type="scientific">Nocardia macrotermitis</name>
    <dbReference type="NCBI Taxonomy" id="2585198"/>
    <lineage>
        <taxon>Bacteria</taxon>
        <taxon>Bacillati</taxon>
        <taxon>Actinomycetota</taxon>
        <taxon>Actinomycetes</taxon>
        <taxon>Mycobacteriales</taxon>
        <taxon>Nocardiaceae</taxon>
        <taxon>Nocardia</taxon>
    </lineage>
</organism>
<dbReference type="OrthoDB" id="72638at2"/>
<keyword evidence="3" id="KW-1185">Reference proteome</keyword>
<dbReference type="Pfam" id="PF01381">
    <property type="entry name" value="HTH_3"/>
    <property type="match status" value="1"/>
</dbReference>
<name>A0A7K0D9L1_9NOCA</name>
<comment type="caution">
    <text evidence="2">The sequence shown here is derived from an EMBL/GenBank/DDBJ whole genome shotgun (WGS) entry which is preliminary data.</text>
</comment>
<dbReference type="PROSITE" id="PS50943">
    <property type="entry name" value="HTH_CROC1"/>
    <property type="match status" value="1"/>
</dbReference>
<dbReference type="InterPro" id="IPR010982">
    <property type="entry name" value="Lambda_DNA-bd_dom_sf"/>
</dbReference>
<dbReference type="Proteomes" id="UP000438448">
    <property type="component" value="Unassembled WGS sequence"/>
</dbReference>
<dbReference type="CDD" id="cd00093">
    <property type="entry name" value="HTH_XRE"/>
    <property type="match status" value="1"/>
</dbReference>
<evidence type="ECO:0000259" key="1">
    <source>
        <dbReference type="PROSITE" id="PS50943"/>
    </source>
</evidence>
<dbReference type="AlphaFoldDB" id="A0A7K0D9L1"/>
<protein>
    <recommendedName>
        <fullName evidence="1">HTH cro/C1-type domain-containing protein</fullName>
    </recommendedName>
</protein>